<keyword evidence="1" id="KW-0812">Transmembrane</keyword>
<evidence type="ECO:0000313" key="3">
    <source>
        <dbReference type="EMBL" id="MFH4979070.1"/>
    </source>
</evidence>
<dbReference type="PANTHER" id="PTHR34149:SF3">
    <property type="entry name" value="PROTEIN CBG25828"/>
    <property type="match status" value="1"/>
</dbReference>
<keyword evidence="1" id="KW-0472">Membrane</keyword>
<reference evidence="3 4" key="1">
    <citation type="submission" date="2024-08" db="EMBL/GenBank/DDBJ databases">
        <title>Gnathostoma spinigerum genome.</title>
        <authorList>
            <person name="Gonzalez-Bertolin B."/>
            <person name="Monzon S."/>
            <person name="Zaballos A."/>
            <person name="Jimenez P."/>
            <person name="Dekumyoy P."/>
            <person name="Varona S."/>
            <person name="Cuesta I."/>
            <person name="Sumanam S."/>
            <person name="Adisakwattana P."/>
            <person name="Gasser R.B."/>
            <person name="Hernandez-Gonzalez A."/>
            <person name="Young N.D."/>
            <person name="Perteguer M.J."/>
        </authorList>
    </citation>
    <scope>NUCLEOTIDE SEQUENCE [LARGE SCALE GENOMIC DNA]</scope>
    <source>
        <strain evidence="3">AL3</strain>
        <tissue evidence="3">Liver</tissue>
    </source>
</reference>
<feature type="signal peptide" evidence="2">
    <location>
        <begin position="1"/>
        <end position="19"/>
    </location>
</feature>
<dbReference type="Pfam" id="PF10853">
    <property type="entry name" value="DUF2650"/>
    <property type="match status" value="1"/>
</dbReference>
<sequence length="103" mass="11547">MNELTSLALLAVLSNFATSTPSVIRCPFSTNFLFNQFQFGILGVGEYCGTGSFIHFWTCCADMPFRCCFELETWAIIVICVVVILILTSFLLGVVFFIRNRAQ</sequence>
<keyword evidence="2" id="KW-0732">Signal</keyword>
<name>A0ABD6EGF2_9BILA</name>
<protein>
    <recommendedName>
        <fullName evidence="5">NADH dehydrogenase subunit 6</fullName>
    </recommendedName>
</protein>
<evidence type="ECO:0000313" key="4">
    <source>
        <dbReference type="Proteomes" id="UP001608902"/>
    </source>
</evidence>
<feature type="chain" id="PRO_5044799887" description="NADH dehydrogenase subunit 6" evidence="2">
    <location>
        <begin position="20"/>
        <end position="103"/>
    </location>
</feature>
<dbReference type="Proteomes" id="UP001608902">
    <property type="component" value="Unassembled WGS sequence"/>
</dbReference>
<comment type="caution">
    <text evidence="3">The sequence shown here is derived from an EMBL/GenBank/DDBJ whole genome shotgun (WGS) entry which is preliminary data.</text>
</comment>
<dbReference type="EMBL" id="JBGFUD010003808">
    <property type="protein sequence ID" value="MFH4979070.1"/>
    <property type="molecule type" value="Genomic_DNA"/>
</dbReference>
<keyword evidence="1" id="KW-1133">Transmembrane helix</keyword>
<organism evidence="3 4">
    <name type="scientific">Gnathostoma spinigerum</name>
    <dbReference type="NCBI Taxonomy" id="75299"/>
    <lineage>
        <taxon>Eukaryota</taxon>
        <taxon>Metazoa</taxon>
        <taxon>Ecdysozoa</taxon>
        <taxon>Nematoda</taxon>
        <taxon>Chromadorea</taxon>
        <taxon>Rhabditida</taxon>
        <taxon>Spirurina</taxon>
        <taxon>Gnathostomatomorpha</taxon>
        <taxon>Gnathostomatoidea</taxon>
        <taxon>Gnathostomatidae</taxon>
        <taxon>Gnathostoma</taxon>
    </lineage>
</organism>
<dbReference type="PANTHER" id="PTHR34149">
    <property type="entry name" value="PROTEIN CBG11905-RELATED"/>
    <property type="match status" value="1"/>
</dbReference>
<feature type="transmembrane region" description="Helical" evidence="1">
    <location>
        <begin position="74"/>
        <end position="98"/>
    </location>
</feature>
<evidence type="ECO:0000256" key="2">
    <source>
        <dbReference type="SAM" id="SignalP"/>
    </source>
</evidence>
<evidence type="ECO:0008006" key="5">
    <source>
        <dbReference type="Google" id="ProtNLM"/>
    </source>
</evidence>
<keyword evidence="4" id="KW-1185">Reference proteome</keyword>
<dbReference type="AlphaFoldDB" id="A0ABD6EGF2"/>
<evidence type="ECO:0000256" key="1">
    <source>
        <dbReference type="SAM" id="Phobius"/>
    </source>
</evidence>
<dbReference type="InterPro" id="IPR022559">
    <property type="entry name" value="SUP-1-like"/>
</dbReference>
<gene>
    <name evidence="3" type="ORF">AB6A40_005779</name>
</gene>
<proteinExistence type="predicted"/>
<accession>A0ABD6EGF2</accession>